<keyword evidence="3" id="KW-1185">Reference proteome</keyword>
<reference evidence="2 3" key="1">
    <citation type="submission" date="2018-08" db="EMBL/GenBank/DDBJ databases">
        <title>Genomic investigation of the strawberry pathogen Phytophthora fragariae indicates pathogenicity is determined by transcriptional variation in three key races.</title>
        <authorList>
            <person name="Adams T.M."/>
            <person name="Armitage A.D."/>
            <person name="Sobczyk M.K."/>
            <person name="Bates H.J."/>
            <person name="Dunwell J.M."/>
            <person name="Nellist C.F."/>
            <person name="Harrison R.J."/>
        </authorList>
    </citation>
    <scope>NUCLEOTIDE SEQUENCE [LARGE SCALE GENOMIC DNA]</scope>
    <source>
        <strain evidence="2 3">SCRP333</strain>
    </source>
</reference>
<feature type="compositionally biased region" description="Basic and acidic residues" evidence="1">
    <location>
        <begin position="12"/>
        <end position="27"/>
    </location>
</feature>
<feature type="compositionally biased region" description="Basic residues" evidence="1">
    <location>
        <begin position="323"/>
        <end position="339"/>
    </location>
</feature>
<dbReference type="AlphaFoldDB" id="A0A6A4DBM2"/>
<dbReference type="EMBL" id="QXFT01002264">
    <property type="protein sequence ID" value="KAE9301058.1"/>
    <property type="molecule type" value="Genomic_DNA"/>
</dbReference>
<proteinExistence type="predicted"/>
<sequence length="767" mass="84698">MVRVPRSSGDSGFHRESQEEVKVKIEQGDQASSDLGSTTTPLNEARPADRQSAGRNSIDGKEADPDPDLEDKPQPPPQVPSGTPVSLDSHRDSLIKQTKARQNRYAFADSPVKLPPRDPAPLLKPSWEWEGKVPAKWTALKAPDLEDEPKERQVPAGIKTETSNPTWNEADLEFRYHRKELQDFMTHNPIMRILQPTQIGDQTGPVTTPASADNKLEVIKIPMNLLWEAGLVAGTFDADDLFRPDLRIFQLSTKELFGKVKVIVGEKVTDPSTTSSPDSPTQIGSTGDRTSSPFVSAAEADSDASSEPRRMSLSPAGAAMLHARSKVSRQKPARAKAKKTSGAVSKPTTSSPHLVITTDDAATSTNKMESYFQAAMSRFLREQQISMPNLAARTLPNPGTRDVEMESAGSDDLERLQWEYDPDDLDLPAAAPAAVATAAVGSSESTLIQRVRISAISDLKEFTGKDQNEDRARVWISKVKSSFMRDQASDEEKCLTLADLLSGPAKNCFQIQYCGFGISVARQYYQARKRSDESALEYLNRLNVAGLRARLKVKDGNTKERKEHVDHFIETLGDPELADKLTLLRLSDADDLEEVLRALDRAKSRQKKTTAGSSRYRQKAAPSPAPAASAKQVRAIQIQAPDSESDSNSDGSDSDRDEHRRIYLAASDETPPPGEEPNTVDREPPGAMLTLWLQEAHRSGMLETSDVQEVWKRGHPADHCLFVCRGCGELHDMGKCPMEEFYNQIRQWFDPVKHAGMLPEMAEKMLN</sequence>
<evidence type="ECO:0008006" key="4">
    <source>
        <dbReference type="Google" id="ProtNLM"/>
    </source>
</evidence>
<evidence type="ECO:0000313" key="2">
    <source>
        <dbReference type="EMBL" id="KAE9301058.1"/>
    </source>
</evidence>
<feature type="compositionally biased region" description="Polar residues" evidence="1">
    <location>
        <begin position="29"/>
        <end position="42"/>
    </location>
</feature>
<feature type="compositionally biased region" description="Low complexity" evidence="1">
    <location>
        <begin position="296"/>
        <end position="305"/>
    </location>
</feature>
<name>A0A6A4DBM2_9STRA</name>
<protein>
    <recommendedName>
        <fullName evidence="4">Retrotransposon gag domain-containing protein</fullName>
    </recommendedName>
</protein>
<comment type="caution">
    <text evidence="2">The sequence shown here is derived from an EMBL/GenBank/DDBJ whole genome shotgun (WGS) entry which is preliminary data.</text>
</comment>
<organism evidence="2 3">
    <name type="scientific">Phytophthora rubi</name>
    <dbReference type="NCBI Taxonomy" id="129364"/>
    <lineage>
        <taxon>Eukaryota</taxon>
        <taxon>Sar</taxon>
        <taxon>Stramenopiles</taxon>
        <taxon>Oomycota</taxon>
        <taxon>Peronosporomycetes</taxon>
        <taxon>Peronosporales</taxon>
        <taxon>Peronosporaceae</taxon>
        <taxon>Phytophthora</taxon>
    </lineage>
</organism>
<feature type="compositionally biased region" description="Low complexity" evidence="1">
    <location>
        <begin position="270"/>
        <end position="281"/>
    </location>
</feature>
<evidence type="ECO:0000256" key="1">
    <source>
        <dbReference type="SAM" id="MobiDB-lite"/>
    </source>
</evidence>
<feature type="compositionally biased region" description="Polar residues" evidence="1">
    <location>
        <begin position="282"/>
        <end position="294"/>
    </location>
</feature>
<evidence type="ECO:0000313" key="3">
    <source>
        <dbReference type="Proteomes" id="UP000434957"/>
    </source>
</evidence>
<gene>
    <name evidence="2" type="ORF">PR003_g22617</name>
</gene>
<feature type="compositionally biased region" description="Low complexity" evidence="1">
    <location>
        <begin position="620"/>
        <end position="630"/>
    </location>
</feature>
<feature type="compositionally biased region" description="Polar residues" evidence="1">
    <location>
        <begin position="342"/>
        <end position="352"/>
    </location>
</feature>
<dbReference type="Proteomes" id="UP000434957">
    <property type="component" value="Unassembled WGS sequence"/>
</dbReference>
<feature type="region of interest" description="Disordered" evidence="1">
    <location>
        <begin position="602"/>
        <end position="684"/>
    </location>
</feature>
<feature type="region of interest" description="Disordered" evidence="1">
    <location>
        <begin position="269"/>
        <end position="354"/>
    </location>
</feature>
<feature type="region of interest" description="Disordered" evidence="1">
    <location>
        <begin position="1"/>
        <end position="101"/>
    </location>
</feature>
<accession>A0A6A4DBM2</accession>